<evidence type="ECO:0000256" key="4">
    <source>
        <dbReference type="ARBA" id="ARBA00006335"/>
    </source>
</evidence>
<evidence type="ECO:0000259" key="16">
    <source>
        <dbReference type="Pfam" id="PF03372"/>
    </source>
</evidence>
<accession>A0AAY4CNX2</accession>
<dbReference type="PANTHER" id="PTHR16320">
    <property type="entry name" value="SPHINGOMYELINASE FAMILY MEMBER"/>
    <property type="match status" value="1"/>
</dbReference>
<reference evidence="17" key="3">
    <citation type="submission" date="2025-09" db="UniProtKB">
        <authorList>
            <consortium name="Ensembl"/>
        </authorList>
    </citation>
    <scope>IDENTIFICATION</scope>
</reference>
<dbReference type="RefSeq" id="XP_028849941.1">
    <property type="nucleotide sequence ID" value="XM_028994108.1"/>
</dbReference>
<dbReference type="InterPro" id="IPR038772">
    <property type="entry name" value="Sph/SMPD2-like"/>
</dbReference>
<comment type="subcellular location">
    <subcellularLocation>
        <location evidence="1">Membrane</location>
        <topology evidence="1">Multi-pass membrane protein</topology>
    </subcellularLocation>
</comment>
<evidence type="ECO:0000256" key="2">
    <source>
        <dbReference type="ARBA" id="ARBA00004760"/>
    </source>
</evidence>
<sequence length="434" mass="48204">MSLQEPVRLRIFSLNCWGIHYLTRHCSQRYEMIGELLDRQRHDLALLQEVWSEKDYLYLKNKLGSSHPHSHYFRSGVIGSGLAVFSRHLIQDALLYKYSLNGYPYMVHQGDWFGGKAVGLVALDISGLRAHVYVSHLHAEYSREVDSYLPHRTVQAWELQQFIRHTSAGADFLVLGGDLNMHPQDLGCRLVRAHTGLRDCYSDTERFEGCEDGITLIADNMFTTKKDLIPFEKGIRIDYILTKGSKNVCVKCESMSTTTGSVPGKAFPYSDHEALTSNLLLLKPEGGLERHGDSSHGDVPPSELADLVSEALAVVKDGIRHTEQLQQMSQRLLMAGLALLLLELTLALGPCLCPDSLQAFPYIVLGLLGALCLVVLMAGTLLYTLYTSQLKALRETEGQMKLSAANVRRRAGGCQGSPQVGPNSQSSSLFDPEE</sequence>
<feature type="region of interest" description="Disordered" evidence="14">
    <location>
        <begin position="411"/>
        <end position="434"/>
    </location>
</feature>
<evidence type="ECO:0000256" key="7">
    <source>
        <dbReference type="ARBA" id="ARBA00022723"/>
    </source>
</evidence>
<reference evidence="17" key="2">
    <citation type="submission" date="2025-08" db="UniProtKB">
        <authorList>
            <consortium name="Ensembl"/>
        </authorList>
    </citation>
    <scope>IDENTIFICATION</scope>
</reference>
<dbReference type="Ensembl" id="ENSDCDT00010042250.1">
    <property type="protein sequence ID" value="ENSDCDP00010034141.1"/>
    <property type="gene ID" value="ENSDCDG00010021703.1"/>
</dbReference>
<dbReference type="EC" id="3.1.4.12" evidence="5"/>
<dbReference type="InterPro" id="IPR036691">
    <property type="entry name" value="Endo/exonu/phosph_ase_sf"/>
</dbReference>
<dbReference type="SUPFAM" id="SSF56219">
    <property type="entry name" value="DNase I-like"/>
    <property type="match status" value="1"/>
</dbReference>
<organism evidence="17 18">
    <name type="scientific">Denticeps clupeoides</name>
    <name type="common">denticle herring</name>
    <dbReference type="NCBI Taxonomy" id="299321"/>
    <lineage>
        <taxon>Eukaryota</taxon>
        <taxon>Metazoa</taxon>
        <taxon>Chordata</taxon>
        <taxon>Craniata</taxon>
        <taxon>Vertebrata</taxon>
        <taxon>Euteleostomi</taxon>
        <taxon>Actinopterygii</taxon>
        <taxon>Neopterygii</taxon>
        <taxon>Teleostei</taxon>
        <taxon>Clupei</taxon>
        <taxon>Clupeiformes</taxon>
        <taxon>Denticipitoidei</taxon>
        <taxon>Denticipitidae</taxon>
        <taxon>Denticeps</taxon>
    </lineage>
</organism>
<evidence type="ECO:0000313" key="17">
    <source>
        <dbReference type="Ensembl" id="ENSDCDP00010034141.1"/>
    </source>
</evidence>
<dbReference type="RefSeq" id="XP_028849942.1">
    <property type="nucleotide sequence ID" value="XM_028994109.1"/>
</dbReference>
<evidence type="ECO:0000256" key="3">
    <source>
        <dbReference type="ARBA" id="ARBA00004991"/>
    </source>
</evidence>
<name>A0AAY4CNX2_9TELE</name>
<comment type="similarity">
    <text evidence="4">Belongs to the neutral sphingomyelinase family.</text>
</comment>
<dbReference type="InterPro" id="IPR005135">
    <property type="entry name" value="Endo/exonuclease/phosphatase"/>
</dbReference>
<feature type="domain" description="Endonuclease/exonuclease/phosphatase" evidence="16">
    <location>
        <begin position="13"/>
        <end position="248"/>
    </location>
</feature>
<keyword evidence="11 15" id="KW-1133">Transmembrane helix</keyword>
<evidence type="ECO:0000256" key="6">
    <source>
        <dbReference type="ARBA" id="ARBA00022692"/>
    </source>
</evidence>
<comment type="pathway">
    <text evidence="2">Lipid metabolism; sphingolipid metabolism.</text>
</comment>
<dbReference type="GO" id="GO:0006665">
    <property type="term" value="P:sphingolipid metabolic process"/>
    <property type="evidence" value="ECO:0007669"/>
    <property type="project" value="UniProtKB-KW"/>
</dbReference>
<keyword evidence="18" id="KW-1185">Reference proteome</keyword>
<evidence type="ECO:0000256" key="15">
    <source>
        <dbReference type="SAM" id="Phobius"/>
    </source>
</evidence>
<comment type="pathway">
    <text evidence="3">Sphingolipid metabolism.</text>
</comment>
<dbReference type="Gene3D" id="3.60.10.10">
    <property type="entry name" value="Endonuclease/exonuclease/phosphatase"/>
    <property type="match status" value="1"/>
</dbReference>
<dbReference type="GeneID" id="114798412"/>
<dbReference type="Proteomes" id="UP000694580">
    <property type="component" value="Chromosome 10"/>
</dbReference>
<evidence type="ECO:0000313" key="18">
    <source>
        <dbReference type="Proteomes" id="UP000694580"/>
    </source>
</evidence>
<keyword evidence="10" id="KW-0746">Sphingolipid metabolism</keyword>
<dbReference type="AlphaFoldDB" id="A0AAY4CNX2"/>
<dbReference type="GO" id="GO:0046872">
    <property type="term" value="F:metal ion binding"/>
    <property type="evidence" value="ECO:0007669"/>
    <property type="project" value="UniProtKB-KW"/>
</dbReference>
<protein>
    <recommendedName>
        <fullName evidence="5">sphingomyelin phosphodiesterase</fullName>
        <ecNumber evidence="5">3.1.4.12</ecNumber>
    </recommendedName>
</protein>
<evidence type="ECO:0000256" key="14">
    <source>
        <dbReference type="SAM" id="MobiDB-lite"/>
    </source>
</evidence>
<dbReference type="Pfam" id="PF03372">
    <property type="entry name" value="Exo_endo_phos"/>
    <property type="match status" value="1"/>
</dbReference>
<dbReference type="GO" id="GO:0004767">
    <property type="term" value="F:sphingomyelin phosphodiesterase activity"/>
    <property type="evidence" value="ECO:0007669"/>
    <property type="project" value="UniProtKB-EC"/>
</dbReference>
<reference evidence="17 18" key="1">
    <citation type="submission" date="2020-06" db="EMBL/GenBank/DDBJ databases">
        <authorList>
            <consortium name="Wellcome Sanger Institute Data Sharing"/>
        </authorList>
    </citation>
    <scope>NUCLEOTIDE SEQUENCE [LARGE SCALE GENOMIC DNA]</scope>
</reference>
<evidence type="ECO:0000256" key="13">
    <source>
        <dbReference type="ARBA" id="ARBA00023136"/>
    </source>
</evidence>
<keyword evidence="12" id="KW-0443">Lipid metabolism</keyword>
<evidence type="ECO:0000256" key="11">
    <source>
        <dbReference type="ARBA" id="ARBA00022989"/>
    </source>
</evidence>
<evidence type="ECO:0000256" key="12">
    <source>
        <dbReference type="ARBA" id="ARBA00023098"/>
    </source>
</evidence>
<feature type="transmembrane region" description="Helical" evidence="15">
    <location>
        <begin position="362"/>
        <end position="386"/>
    </location>
</feature>
<keyword evidence="9" id="KW-0460">Magnesium</keyword>
<feature type="compositionally biased region" description="Polar residues" evidence="14">
    <location>
        <begin position="416"/>
        <end position="434"/>
    </location>
</feature>
<keyword evidence="6 15" id="KW-0812">Transmembrane</keyword>
<keyword evidence="8" id="KW-0378">Hydrolase</keyword>
<gene>
    <name evidence="17" type="primary">smpd2a</name>
</gene>
<keyword evidence="13 15" id="KW-0472">Membrane</keyword>
<evidence type="ECO:0000256" key="8">
    <source>
        <dbReference type="ARBA" id="ARBA00022801"/>
    </source>
</evidence>
<evidence type="ECO:0000256" key="5">
    <source>
        <dbReference type="ARBA" id="ARBA00012369"/>
    </source>
</evidence>
<dbReference type="GO" id="GO:0016020">
    <property type="term" value="C:membrane"/>
    <property type="evidence" value="ECO:0007669"/>
    <property type="project" value="UniProtKB-SubCell"/>
</dbReference>
<evidence type="ECO:0000256" key="10">
    <source>
        <dbReference type="ARBA" id="ARBA00022919"/>
    </source>
</evidence>
<evidence type="ECO:0000256" key="9">
    <source>
        <dbReference type="ARBA" id="ARBA00022842"/>
    </source>
</evidence>
<feature type="transmembrane region" description="Helical" evidence="15">
    <location>
        <begin position="332"/>
        <end position="350"/>
    </location>
</feature>
<proteinExistence type="inferred from homology"/>
<keyword evidence="7" id="KW-0479">Metal-binding</keyword>
<dbReference type="PANTHER" id="PTHR16320:SF24">
    <property type="entry name" value="PHOSPHODIESTERASE, PUTATIVE-RELATED"/>
    <property type="match status" value="1"/>
</dbReference>
<dbReference type="GeneTree" id="ENSGT00390000009166"/>
<evidence type="ECO:0000256" key="1">
    <source>
        <dbReference type="ARBA" id="ARBA00004141"/>
    </source>
</evidence>
<dbReference type="RefSeq" id="XP_028849943.1">
    <property type="nucleotide sequence ID" value="XM_028994110.1"/>
</dbReference>